<dbReference type="PROSITE" id="PS00150">
    <property type="entry name" value="ACYLPHOSPHATASE_1"/>
    <property type="match status" value="1"/>
</dbReference>
<dbReference type="STRING" id="112498.A0A2D3USB8"/>
<evidence type="ECO:0000313" key="5">
    <source>
        <dbReference type="EMBL" id="CZT14507.1"/>
    </source>
</evidence>
<dbReference type="PROSITE" id="PS51160">
    <property type="entry name" value="ACYLPHOSPHATASE_3"/>
    <property type="match status" value="1"/>
</dbReference>
<dbReference type="InterPro" id="IPR020456">
    <property type="entry name" value="Acylphosphatase"/>
</dbReference>
<dbReference type="InterPro" id="IPR001792">
    <property type="entry name" value="Acylphosphatase-like_dom"/>
</dbReference>
<dbReference type="PROSITE" id="PS00151">
    <property type="entry name" value="ACYLPHOSPHATASE_2"/>
    <property type="match status" value="1"/>
</dbReference>
<reference evidence="5 6" key="1">
    <citation type="submission" date="2016-03" db="EMBL/GenBank/DDBJ databases">
        <authorList>
            <person name="Ploux O."/>
        </authorList>
    </citation>
    <scope>NUCLEOTIDE SEQUENCE [LARGE SCALE GENOMIC DNA]</scope>
    <source>
        <strain evidence="5 6">URUG2</strain>
    </source>
</reference>
<evidence type="ECO:0000313" key="6">
    <source>
        <dbReference type="Proteomes" id="UP000225277"/>
    </source>
</evidence>
<dbReference type="EC" id="3.6.1.7" evidence="1 2"/>
<dbReference type="InterPro" id="IPR036046">
    <property type="entry name" value="Acylphosphatase-like_dom_sf"/>
</dbReference>
<dbReference type="GeneID" id="35595868"/>
<dbReference type="InterPro" id="IPR017968">
    <property type="entry name" value="Acylphosphatase_CS"/>
</dbReference>
<organism evidence="5 6">
    <name type="scientific">Ramularia collo-cygni</name>
    <dbReference type="NCBI Taxonomy" id="112498"/>
    <lineage>
        <taxon>Eukaryota</taxon>
        <taxon>Fungi</taxon>
        <taxon>Dikarya</taxon>
        <taxon>Ascomycota</taxon>
        <taxon>Pezizomycotina</taxon>
        <taxon>Dothideomycetes</taxon>
        <taxon>Dothideomycetidae</taxon>
        <taxon>Mycosphaerellales</taxon>
        <taxon>Mycosphaerellaceae</taxon>
        <taxon>Ramularia</taxon>
    </lineage>
</organism>
<evidence type="ECO:0000256" key="1">
    <source>
        <dbReference type="PROSITE-ProRule" id="PRU00520"/>
    </source>
</evidence>
<comment type="catalytic activity">
    <reaction evidence="1 2">
        <text>an acyl phosphate + H2O = a carboxylate + phosphate + H(+)</text>
        <dbReference type="Rhea" id="RHEA:14965"/>
        <dbReference type="ChEBI" id="CHEBI:15377"/>
        <dbReference type="ChEBI" id="CHEBI:15378"/>
        <dbReference type="ChEBI" id="CHEBI:29067"/>
        <dbReference type="ChEBI" id="CHEBI:43474"/>
        <dbReference type="ChEBI" id="CHEBI:59918"/>
        <dbReference type="EC" id="3.6.1.7"/>
    </reaction>
</comment>
<dbReference type="Pfam" id="PF00708">
    <property type="entry name" value="Acylphosphatase"/>
    <property type="match status" value="1"/>
</dbReference>
<dbReference type="AlphaFoldDB" id="A0A2D3USB8"/>
<dbReference type="PRINTS" id="PR00112">
    <property type="entry name" value="ACYLPHPHTASE"/>
</dbReference>
<name>A0A2D3USB8_9PEZI</name>
<evidence type="ECO:0000256" key="2">
    <source>
        <dbReference type="RuleBase" id="RU000553"/>
    </source>
</evidence>
<dbReference type="PANTHER" id="PTHR47268">
    <property type="entry name" value="ACYLPHOSPHATASE"/>
    <property type="match status" value="1"/>
</dbReference>
<dbReference type="EMBL" id="FJUY01000001">
    <property type="protein sequence ID" value="CZT14507.1"/>
    <property type="molecule type" value="Genomic_DNA"/>
</dbReference>
<evidence type="ECO:0000256" key="3">
    <source>
        <dbReference type="RuleBase" id="RU004168"/>
    </source>
</evidence>
<proteinExistence type="inferred from homology"/>
<feature type="active site" evidence="1">
    <location>
        <position position="34"/>
    </location>
</feature>
<protein>
    <recommendedName>
        <fullName evidence="1 2">Acylphosphatase</fullName>
        <ecNumber evidence="1 2">3.6.1.7</ecNumber>
    </recommendedName>
</protein>
<dbReference type="PANTHER" id="PTHR47268:SF4">
    <property type="entry name" value="ACYLPHOSPHATASE"/>
    <property type="match status" value="1"/>
</dbReference>
<feature type="active site" evidence="1">
    <location>
        <position position="16"/>
    </location>
</feature>
<dbReference type="RefSeq" id="XP_023621404.1">
    <property type="nucleotide sequence ID" value="XM_023765636.1"/>
</dbReference>
<keyword evidence="6" id="KW-1185">Reference proteome</keyword>
<sequence>MSKRVLSGTVQGVNFRSWTEDKARGLGLTGYVRNESDGTVIGEAQGSSSALDKFVQHLNIGPRMAKVEKVNEKDMGLKDGESSFNQIRR</sequence>
<dbReference type="OrthoDB" id="7961613at2759"/>
<comment type="similarity">
    <text evidence="3">Belongs to the acylphosphatase family.</text>
</comment>
<feature type="domain" description="Acylphosphatase-like" evidence="4">
    <location>
        <begin position="2"/>
        <end position="88"/>
    </location>
</feature>
<dbReference type="Proteomes" id="UP000225277">
    <property type="component" value="Unassembled WGS sequence"/>
</dbReference>
<keyword evidence="1 2" id="KW-0378">Hydrolase</keyword>
<gene>
    <name evidence="5" type="ORF">RCC_00484</name>
</gene>
<dbReference type="Gene3D" id="3.30.70.100">
    <property type="match status" value="1"/>
</dbReference>
<evidence type="ECO:0000259" key="4">
    <source>
        <dbReference type="PROSITE" id="PS51160"/>
    </source>
</evidence>
<dbReference type="SUPFAM" id="SSF54975">
    <property type="entry name" value="Acylphosphatase/BLUF domain-like"/>
    <property type="match status" value="1"/>
</dbReference>
<dbReference type="GO" id="GO:0003998">
    <property type="term" value="F:acylphosphatase activity"/>
    <property type="evidence" value="ECO:0007669"/>
    <property type="project" value="UniProtKB-EC"/>
</dbReference>
<accession>A0A2D3USB8</accession>